<keyword evidence="3" id="KW-0328">Glycosyltransferase</keyword>
<dbReference type="Proteomes" id="UP000054324">
    <property type="component" value="Unassembled WGS sequence"/>
</dbReference>
<keyword evidence="5 12" id="KW-0812">Transmembrane</keyword>
<dbReference type="SMART" id="SM00028">
    <property type="entry name" value="TPR"/>
    <property type="match status" value="3"/>
</dbReference>
<dbReference type="EMBL" id="KL596698">
    <property type="protein sequence ID" value="KER28472.1"/>
    <property type="molecule type" value="Genomic_DNA"/>
</dbReference>
<dbReference type="Pfam" id="PF02485">
    <property type="entry name" value="Branch"/>
    <property type="match status" value="2"/>
</dbReference>
<evidence type="ECO:0000256" key="1">
    <source>
        <dbReference type="ARBA" id="ARBA00004606"/>
    </source>
</evidence>
<dbReference type="PANTHER" id="PTHR19297">
    <property type="entry name" value="GLYCOSYLTRANSFERASE 14 FAMILY MEMBER"/>
    <property type="match status" value="1"/>
</dbReference>
<dbReference type="GO" id="GO:0008375">
    <property type="term" value="F:acetylglucosaminyltransferase activity"/>
    <property type="evidence" value="ECO:0007669"/>
    <property type="project" value="TreeGrafter"/>
</dbReference>
<sequence length="1301" mass="150080">MDLLSAMSSRSILQQSVYIQQLMDKIKNWKPEGHFDANPLPVPTDKRQVKSFIKLRQADLNAVLSEIHELNDFFVSSDTHAHIHVLEVHLKHPAMHIGTVGSCTLFLSLSSSVIVNHYSSRSQTMQDIIAGELSYLFDQYNINLKLSRWPKLIELTDRQLARVRKHSGSITCEKFEEMSQTMKTIWNMYLRSQYRTAAYVAVQVLQQVDTWTDSKPNAMKWRFEADLCHLIGLCLDGLGKYRAALAFFQMDARLAEYADISSAQKRALDNIGRMYAQLGFYREALVCWSERLKTDVDGVELAWLLYQISLAYTMLDNLDEALRHCRTCVRVAESIDSLNWALSGHLLLATILALSACREDGNTRQLRASLMSLEEAYKFALRTNRVGVINPVVQIIRTVYQMIPNNSDNDLLESCWSSSLLNLLQQDTTNRTQFNMKALRDMLLQGAQSNFDWGDRTKASNLYMGWDTVRALTPRQEDDWGPQPKLKRLESQTEGQRSFAGNANALPFLRNKSPHVPTPNLEDQETVFVRPLPMDQISMRDSVSTAGTPPSHVAQRVPEARKPPHPSKVQSLRKRILFISTVVAVVSNDVENHKLKCWLKHCRMKLPLHPYHFKQLLVRLTWAHRIVILIVMVFFGIYWNLLRLTDEAPLEDKTTQDEKISLLEWPTCDKIIAGEVTNELLSSLSFGYSPAKPKYTSCDKLTRFNGRHPWVSVEEQDFPLAYIITTYESYQRLARLLRLIFRRHNIYCVHIDATAPESFASRVHQLVNCYGSNVLLVPSSERVNVIWGEFSVLEANLVCAEMLIGMESLSDPYFMLKYHYSVRNSHEIIKRPEPLIHWLRVCSKEGGFSTLVVAVVSNDVENHKLKCWLKHCRMKLPLHPYHFKQLLVRLTWAHRIVILIVMVFFGIYWNLLRLTDEAPLEDKTTQDEKISLLEWPTCDKIIAGEVTNELLSSLSFGYSPAKPKYTSCDKLTRFNGRHPWVSVEEQDFPLAYIITTYESYQRLARLLRLIYRRHNIYCVHIDATAPESFASRVHQLVNCYGSNVLLVPSSERVNVIWGEFSVLEANLVCAEMLIRSKKIQWQYVLNVNEKELPLRTNWEMVKAMKALNGSNLVQYQAGNWTKRIPKTKLPFNVTWYKGSFLVALRRDFVVFMLRNPKALAILDALQSGRGHITIPDEMFFSTLAYNPHLGAPGACLYRARGDSTDPRTMFLIRYVSWKDTTCHTKRWRNEVCLLGLKHLPMMIKAPQLFANKFTPTVQPEAYDCMEYWLIRKLIREQDTHSLDRDFNDTVFAQLYCSTSHI</sequence>
<dbReference type="CTD" id="20318882"/>
<dbReference type="OrthoDB" id="2019572at2759"/>
<feature type="transmembrane region" description="Helical" evidence="12">
    <location>
        <begin position="622"/>
        <end position="641"/>
    </location>
</feature>
<evidence type="ECO:0000256" key="11">
    <source>
        <dbReference type="SAM" id="MobiDB-lite"/>
    </source>
</evidence>
<gene>
    <name evidence="13" type="ORF">T265_04700</name>
</gene>
<evidence type="ECO:0000313" key="13">
    <source>
        <dbReference type="EMBL" id="KER28472.1"/>
    </source>
</evidence>
<evidence type="ECO:0000256" key="8">
    <source>
        <dbReference type="ARBA" id="ARBA00023136"/>
    </source>
</evidence>
<comment type="subcellular location">
    <subcellularLocation>
        <location evidence="1">Membrane</location>
        <topology evidence="1">Single-pass type II membrane protein</topology>
    </subcellularLocation>
</comment>
<accession>A0A074ZRL4</accession>
<dbReference type="KEGG" id="ovi:T265_04700"/>
<dbReference type="GeneID" id="20318882"/>
<evidence type="ECO:0000256" key="7">
    <source>
        <dbReference type="ARBA" id="ARBA00022989"/>
    </source>
</evidence>
<evidence type="ECO:0000256" key="9">
    <source>
        <dbReference type="ARBA" id="ARBA00023180"/>
    </source>
</evidence>
<dbReference type="InterPro" id="IPR003406">
    <property type="entry name" value="Glyco_trans_14"/>
</dbReference>
<dbReference type="PANTHER" id="PTHR19297:SF185">
    <property type="entry name" value="BETA-1,3-GALACTOSYL-O-GLYCOSYL-GLYCOPROTEIN BETA-1,6-N-ACETYLGLUCOSAMINYLTRANSFERASE 3"/>
    <property type="match status" value="1"/>
</dbReference>
<comment type="similarity">
    <text evidence="10">Belongs to the glycosyltransferase 14 family.</text>
</comment>
<keyword evidence="4" id="KW-0808">Transferase</keyword>
<evidence type="ECO:0000313" key="14">
    <source>
        <dbReference type="Proteomes" id="UP000054324"/>
    </source>
</evidence>
<evidence type="ECO:0000256" key="3">
    <source>
        <dbReference type="ARBA" id="ARBA00022676"/>
    </source>
</evidence>
<dbReference type="GO" id="GO:0016020">
    <property type="term" value="C:membrane"/>
    <property type="evidence" value="ECO:0007669"/>
    <property type="project" value="UniProtKB-SubCell"/>
</dbReference>
<feature type="region of interest" description="Disordered" evidence="11">
    <location>
        <begin position="541"/>
        <end position="567"/>
    </location>
</feature>
<organism evidence="13 14">
    <name type="scientific">Opisthorchis viverrini</name>
    <name type="common">Southeast Asian liver fluke</name>
    <dbReference type="NCBI Taxonomy" id="6198"/>
    <lineage>
        <taxon>Eukaryota</taxon>
        <taxon>Metazoa</taxon>
        <taxon>Spiralia</taxon>
        <taxon>Lophotrochozoa</taxon>
        <taxon>Platyhelminthes</taxon>
        <taxon>Trematoda</taxon>
        <taxon>Digenea</taxon>
        <taxon>Opisthorchiida</taxon>
        <taxon>Opisthorchiata</taxon>
        <taxon>Opisthorchiidae</taxon>
        <taxon>Opisthorchis</taxon>
    </lineage>
</organism>
<evidence type="ECO:0000256" key="10">
    <source>
        <dbReference type="ARBA" id="ARBA00038150"/>
    </source>
</evidence>
<proteinExistence type="inferred from homology"/>
<reference evidence="13 14" key="1">
    <citation type="submission" date="2013-11" db="EMBL/GenBank/DDBJ databases">
        <title>Opisthorchis viverrini - life in the bile duct.</title>
        <authorList>
            <person name="Young N.D."/>
            <person name="Nagarajan N."/>
            <person name="Lin S.J."/>
            <person name="Korhonen P.K."/>
            <person name="Jex A.R."/>
            <person name="Hall R.S."/>
            <person name="Safavi-Hemami H."/>
            <person name="Kaewkong W."/>
            <person name="Bertrand D."/>
            <person name="Gao S."/>
            <person name="Seet Q."/>
            <person name="Wongkham S."/>
            <person name="Teh B.T."/>
            <person name="Wongkham C."/>
            <person name="Intapan P.M."/>
            <person name="Maleewong W."/>
            <person name="Yang X."/>
            <person name="Hu M."/>
            <person name="Wang Z."/>
            <person name="Hofmann A."/>
            <person name="Sternberg P.W."/>
            <person name="Tan P."/>
            <person name="Wang J."/>
            <person name="Gasser R.B."/>
        </authorList>
    </citation>
    <scope>NUCLEOTIDE SEQUENCE [LARGE SCALE GENOMIC DNA]</scope>
</reference>
<keyword evidence="14" id="KW-1185">Reference proteome</keyword>
<evidence type="ECO:0000256" key="4">
    <source>
        <dbReference type="ARBA" id="ARBA00022679"/>
    </source>
</evidence>
<feature type="region of interest" description="Disordered" evidence="11">
    <location>
        <begin position="475"/>
        <end position="494"/>
    </location>
</feature>
<dbReference type="SUPFAM" id="SSF48452">
    <property type="entry name" value="TPR-like"/>
    <property type="match status" value="1"/>
</dbReference>
<evidence type="ECO:0000256" key="12">
    <source>
        <dbReference type="SAM" id="Phobius"/>
    </source>
</evidence>
<dbReference type="Gene3D" id="1.25.40.10">
    <property type="entry name" value="Tetratricopeptide repeat domain"/>
    <property type="match status" value="1"/>
</dbReference>
<keyword evidence="8 12" id="KW-0472">Membrane</keyword>
<protein>
    <submittedName>
        <fullName evidence="13">Uncharacterized protein</fullName>
    </submittedName>
</protein>
<dbReference type="RefSeq" id="XP_009167768.1">
    <property type="nucleotide sequence ID" value="XM_009169504.1"/>
</dbReference>
<keyword evidence="6" id="KW-0735">Signal-anchor</keyword>
<evidence type="ECO:0000256" key="2">
    <source>
        <dbReference type="ARBA" id="ARBA00004922"/>
    </source>
</evidence>
<name>A0A074ZRL4_OPIVI</name>
<comment type="pathway">
    <text evidence="2">Protein modification; protein glycosylation.</text>
</comment>
<keyword evidence="9" id="KW-0325">Glycoprotein</keyword>
<evidence type="ECO:0000256" key="5">
    <source>
        <dbReference type="ARBA" id="ARBA00022692"/>
    </source>
</evidence>
<dbReference type="InterPro" id="IPR011990">
    <property type="entry name" value="TPR-like_helical_dom_sf"/>
</dbReference>
<keyword evidence="7 12" id="KW-1133">Transmembrane helix</keyword>
<feature type="transmembrane region" description="Helical" evidence="12">
    <location>
        <begin position="892"/>
        <end position="911"/>
    </location>
</feature>
<evidence type="ECO:0000256" key="6">
    <source>
        <dbReference type="ARBA" id="ARBA00022968"/>
    </source>
</evidence>
<dbReference type="InterPro" id="IPR019734">
    <property type="entry name" value="TPR_rpt"/>
</dbReference>